<gene>
    <name evidence="8" type="ORF">DL346_14065</name>
</gene>
<name>A0A328U8P9_9BACL</name>
<comment type="caution">
    <text evidence="8">The sequence shown here is derived from an EMBL/GenBank/DDBJ whole genome shotgun (WGS) entry which is preliminary data.</text>
</comment>
<dbReference type="OrthoDB" id="9803065at2"/>
<dbReference type="RefSeq" id="WP_112882723.1">
    <property type="nucleotide sequence ID" value="NZ_QLUW01000002.1"/>
</dbReference>
<evidence type="ECO:0000256" key="4">
    <source>
        <dbReference type="ARBA" id="ARBA00022989"/>
    </source>
</evidence>
<accession>A0A328U8P9</accession>
<evidence type="ECO:0000256" key="2">
    <source>
        <dbReference type="ARBA" id="ARBA00006143"/>
    </source>
</evidence>
<feature type="domain" description="Cytochrome C biogenesis protein transmembrane" evidence="7">
    <location>
        <begin position="5"/>
        <end position="215"/>
    </location>
</feature>
<dbReference type="PANTHER" id="PTHR31272">
    <property type="entry name" value="CYTOCHROME C-TYPE BIOGENESIS PROTEIN HI_1454-RELATED"/>
    <property type="match status" value="1"/>
</dbReference>
<evidence type="ECO:0000256" key="1">
    <source>
        <dbReference type="ARBA" id="ARBA00004141"/>
    </source>
</evidence>
<comment type="subcellular location">
    <subcellularLocation>
        <location evidence="1">Membrane</location>
        <topology evidence="1">Multi-pass membrane protein</topology>
    </subcellularLocation>
</comment>
<dbReference type="InterPro" id="IPR003834">
    <property type="entry name" value="Cyt_c_assmbl_TM_dom"/>
</dbReference>
<feature type="transmembrane region" description="Helical" evidence="6">
    <location>
        <begin position="6"/>
        <end position="26"/>
    </location>
</feature>
<dbReference type="Pfam" id="PF02683">
    <property type="entry name" value="DsbD_TM"/>
    <property type="match status" value="1"/>
</dbReference>
<feature type="transmembrane region" description="Helical" evidence="6">
    <location>
        <begin position="58"/>
        <end position="77"/>
    </location>
</feature>
<dbReference type="AlphaFoldDB" id="A0A328U8P9"/>
<dbReference type="PANTHER" id="PTHR31272:SF4">
    <property type="entry name" value="CYTOCHROME C-TYPE BIOGENESIS PROTEIN HI_1454-RELATED"/>
    <property type="match status" value="1"/>
</dbReference>
<evidence type="ECO:0000259" key="7">
    <source>
        <dbReference type="Pfam" id="PF02683"/>
    </source>
</evidence>
<protein>
    <submittedName>
        <fullName evidence="8">Cytochrome c biogenesis protein CcdA</fullName>
    </submittedName>
</protein>
<dbReference type="GO" id="GO:0017004">
    <property type="term" value="P:cytochrome complex assembly"/>
    <property type="evidence" value="ECO:0007669"/>
    <property type="project" value="InterPro"/>
</dbReference>
<keyword evidence="3 6" id="KW-0812">Transmembrane</keyword>
<dbReference type="Proteomes" id="UP000249260">
    <property type="component" value="Unassembled WGS sequence"/>
</dbReference>
<evidence type="ECO:0000256" key="3">
    <source>
        <dbReference type="ARBA" id="ARBA00022692"/>
    </source>
</evidence>
<organism evidence="8 9">
    <name type="scientific">Paenibacillus montanisoli</name>
    <dbReference type="NCBI Taxonomy" id="2081970"/>
    <lineage>
        <taxon>Bacteria</taxon>
        <taxon>Bacillati</taxon>
        <taxon>Bacillota</taxon>
        <taxon>Bacilli</taxon>
        <taxon>Bacillales</taxon>
        <taxon>Paenibacillaceae</taxon>
        <taxon>Paenibacillus</taxon>
    </lineage>
</organism>
<keyword evidence="4 6" id="KW-1133">Transmembrane helix</keyword>
<evidence type="ECO:0000256" key="5">
    <source>
        <dbReference type="ARBA" id="ARBA00023136"/>
    </source>
</evidence>
<feature type="transmembrane region" description="Helical" evidence="6">
    <location>
        <begin position="171"/>
        <end position="194"/>
    </location>
</feature>
<proteinExistence type="inferred from homology"/>
<evidence type="ECO:0000256" key="6">
    <source>
        <dbReference type="SAM" id="Phobius"/>
    </source>
</evidence>
<dbReference type="GO" id="GO:0016020">
    <property type="term" value="C:membrane"/>
    <property type="evidence" value="ECO:0007669"/>
    <property type="project" value="UniProtKB-SubCell"/>
</dbReference>
<comment type="similarity">
    <text evidence="2">Belongs to the DsbD family.</text>
</comment>
<feature type="transmembrane region" description="Helical" evidence="6">
    <location>
        <begin position="130"/>
        <end position="159"/>
    </location>
</feature>
<dbReference type="EMBL" id="QLUW01000002">
    <property type="protein sequence ID" value="RAP76504.1"/>
    <property type="molecule type" value="Genomic_DNA"/>
</dbReference>
<evidence type="ECO:0000313" key="8">
    <source>
        <dbReference type="EMBL" id="RAP76504.1"/>
    </source>
</evidence>
<feature type="transmembrane region" description="Helical" evidence="6">
    <location>
        <begin position="89"/>
        <end position="109"/>
    </location>
</feature>
<reference evidence="8 9" key="1">
    <citation type="submission" date="2018-06" db="EMBL/GenBank/DDBJ databases">
        <title>Paenibacillus montanisoli sp. nov., isolated from mountain area soil.</title>
        <authorList>
            <person name="Wu M."/>
        </authorList>
    </citation>
    <scope>NUCLEOTIDE SEQUENCE [LARGE SCALE GENOMIC DNA]</scope>
    <source>
        <strain evidence="8 9">RA17</strain>
    </source>
</reference>
<evidence type="ECO:0000313" key="9">
    <source>
        <dbReference type="Proteomes" id="UP000249260"/>
    </source>
</evidence>
<dbReference type="InterPro" id="IPR051790">
    <property type="entry name" value="Cytochrome_c-biogenesis_DsbD"/>
</dbReference>
<keyword evidence="9" id="KW-1185">Reference proteome</keyword>
<sequence>MSDVTVWAAFGAGIASFISPCCLPLYPSYLSYITGVSVSDLKSDHPGREVRLRTMSHTLFFILGFSVVYYTLGYGTNAFAELFSQYQTLIRQLSAVLIILMGLILMGLIQPKLLLREMKMPMKMNRTGYLASFVFGIGFSAGWSPCTGPILASILLMAASEPGTWFELTTAYALGFAIPFFVLAFFIGSTRWILRYSNLMMKIGGAVMLLMGILLFTDKMTQITIWLNSITPDWLKF</sequence>
<keyword evidence="5 6" id="KW-0472">Membrane</keyword>